<sequence length="189" mass="21604">MKTAYFDGKEFRDEDFRLSFTTGEYEECTFVGCTFAGSDLRDVVFSECNFERCDLSNAQLQNTSLRDIEFSTCKLLGLRFDKCNPFLLTITFTDCQLDFSSFYGLKLKQTKFKSCRMHEVEFVEVDLTASTFDGCDLFHAVFDGACLEKVDFSTAENFSIDPESNQIKKAKFSLSNVTGLLDKYDISVR</sequence>
<gene>
    <name evidence="1" type="ORF">FKX85_05270</name>
</gene>
<organism evidence="1 2">
    <name type="scientific">Echinicola soli</name>
    <dbReference type="NCBI Taxonomy" id="2591634"/>
    <lineage>
        <taxon>Bacteria</taxon>
        <taxon>Pseudomonadati</taxon>
        <taxon>Bacteroidota</taxon>
        <taxon>Cytophagia</taxon>
        <taxon>Cytophagales</taxon>
        <taxon>Cyclobacteriaceae</taxon>
        <taxon>Echinicola</taxon>
    </lineage>
</organism>
<reference evidence="1 2" key="1">
    <citation type="submission" date="2019-06" db="EMBL/GenBank/DDBJ databases">
        <title>Echinicola alkalisoli sp. nov. isolated from saline soil.</title>
        <authorList>
            <person name="Sun J.-Q."/>
            <person name="Xu L."/>
        </authorList>
    </citation>
    <scope>NUCLEOTIDE SEQUENCE [LARGE SCALE GENOMIC DNA]</scope>
    <source>
        <strain evidence="1 2">LN3S3</strain>
    </source>
</reference>
<dbReference type="InterPro" id="IPR052949">
    <property type="entry name" value="PA_immunity-related"/>
</dbReference>
<dbReference type="SUPFAM" id="SSF141571">
    <property type="entry name" value="Pentapeptide repeat-like"/>
    <property type="match status" value="1"/>
</dbReference>
<dbReference type="AlphaFoldDB" id="A0A514CF72"/>
<dbReference type="OrthoDB" id="67652at2"/>
<protein>
    <submittedName>
        <fullName evidence="1">Pentapeptide repeat-containing protein</fullName>
    </submittedName>
</protein>
<name>A0A514CF72_9BACT</name>
<evidence type="ECO:0000313" key="1">
    <source>
        <dbReference type="EMBL" id="QDH78473.1"/>
    </source>
</evidence>
<proteinExistence type="predicted"/>
<dbReference type="Proteomes" id="UP000316614">
    <property type="component" value="Chromosome"/>
</dbReference>
<dbReference type="EMBL" id="CP041253">
    <property type="protein sequence ID" value="QDH78473.1"/>
    <property type="molecule type" value="Genomic_DNA"/>
</dbReference>
<dbReference type="InterPro" id="IPR001646">
    <property type="entry name" value="5peptide_repeat"/>
</dbReference>
<dbReference type="Gene3D" id="2.160.20.80">
    <property type="entry name" value="E3 ubiquitin-protein ligase SopA"/>
    <property type="match status" value="1"/>
</dbReference>
<dbReference type="PANTHER" id="PTHR42999:SF1">
    <property type="entry name" value="PENTAPEPTIDE REPEAT-CONTAINING PROTEIN"/>
    <property type="match status" value="1"/>
</dbReference>
<accession>A0A514CF72</accession>
<dbReference type="KEGG" id="echi:FKX85_05270"/>
<dbReference type="Pfam" id="PF13599">
    <property type="entry name" value="Pentapeptide_4"/>
    <property type="match status" value="1"/>
</dbReference>
<keyword evidence="2" id="KW-1185">Reference proteome</keyword>
<dbReference type="PANTHER" id="PTHR42999">
    <property type="entry name" value="ANTIBIOTIC RESISTANCE PROTEIN MCBG"/>
    <property type="match status" value="1"/>
</dbReference>
<evidence type="ECO:0000313" key="2">
    <source>
        <dbReference type="Proteomes" id="UP000316614"/>
    </source>
</evidence>
<dbReference type="RefSeq" id="WP_141613729.1">
    <property type="nucleotide sequence ID" value="NZ_CP041253.1"/>
</dbReference>